<evidence type="ECO:0000313" key="3">
    <source>
        <dbReference type="Proteomes" id="UP000078397"/>
    </source>
</evidence>
<dbReference type="InterPro" id="IPR050266">
    <property type="entry name" value="AB_hydrolase_sf"/>
</dbReference>
<protein>
    <submittedName>
        <fullName evidence="2">Epoxide hydrolase</fullName>
    </submittedName>
</protein>
<comment type="caution">
    <text evidence="2">The sequence shown here is derived from an EMBL/GenBank/DDBJ whole genome shotgun (WGS) entry which is preliminary data.</text>
</comment>
<accession>A0A179FB83</accession>
<dbReference type="InterPro" id="IPR000639">
    <property type="entry name" value="Epox_hydrolase-like"/>
</dbReference>
<dbReference type="GO" id="GO:0016020">
    <property type="term" value="C:membrane"/>
    <property type="evidence" value="ECO:0007669"/>
    <property type="project" value="TreeGrafter"/>
</dbReference>
<keyword evidence="2" id="KW-0378">Hydrolase</keyword>
<dbReference type="PRINTS" id="PR00412">
    <property type="entry name" value="EPOXHYDRLASE"/>
</dbReference>
<gene>
    <name evidence="2" type="ORF">VFPPC_11221</name>
</gene>
<dbReference type="AlphaFoldDB" id="A0A179FB83"/>
<dbReference type="InterPro" id="IPR000073">
    <property type="entry name" value="AB_hydrolase_1"/>
</dbReference>
<dbReference type="OrthoDB" id="284184at2759"/>
<dbReference type="KEGG" id="pchm:VFPPC_11221"/>
<evidence type="ECO:0000259" key="1">
    <source>
        <dbReference type="Pfam" id="PF00561"/>
    </source>
</evidence>
<organism evidence="2 3">
    <name type="scientific">Pochonia chlamydosporia 170</name>
    <dbReference type="NCBI Taxonomy" id="1380566"/>
    <lineage>
        <taxon>Eukaryota</taxon>
        <taxon>Fungi</taxon>
        <taxon>Dikarya</taxon>
        <taxon>Ascomycota</taxon>
        <taxon>Pezizomycotina</taxon>
        <taxon>Sordariomycetes</taxon>
        <taxon>Hypocreomycetidae</taxon>
        <taxon>Hypocreales</taxon>
        <taxon>Clavicipitaceae</taxon>
        <taxon>Pochonia</taxon>
    </lineage>
</organism>
<dbReference type="GO" id="GO:0046464">
    <property type="term" value="P:acylglycerol catabolic process"/>
    <property type="evidence" value="ECO:0007669"/>
    <property type="project" value="TreeGrafter"/>
</dbReference>
<dbReference type="GeneID" id="28853466"/>
<dbReference type="Proteomes" id="UP000078397">
    <property type="component" value="Unassembled WGS sequence"/>
</dbReference>
<dbReference type="PANTHER" id="PTHR43798">
    <property type="entry name" value="MONOACYLGLYCEROL LIPASE"/>
    <property type="match status" value="1"/>
</dbReference>
<sequence length="335" mass="38472">MATLPFDKFTQRLGTPSSGATYSYIHIPSTSHNPTILFIHGFPSSSYDWRHQIIYFSSKGYGIVAPDLLGFGCTDKPESLAEYRGKKMALEIEDILDLENIQKVHAVGHDWGSFVLSRFANYCPTRLMSLTFLSVAYMPPGELFDLQKINLSSKQLLGYELFGYWEFFDRKDAADIIKEHFESFYSMIHTSDPSVVMENMAPIGAFEKWLKTGQAAPVASYLSEQEKKIHRNIFNDEYGPALNTYRSLIANVNLEDERLARIDPMLDHPVLLITATHDKIGRPELEERRMRSFATTNLRVEQVDTGHWPHMERKDEVNDYIESFIAKIELEVPTW</sequence>
<evidence type="ECO:0000313" key="2">
    <source>
        <dbReference type="EMBL" id="OAQ62724.1"/>
    </source>
</evidence>
<dbReference type="STRING" id="1380566.A0A179FB83"/>
<keyword evidence="3" id="KW-1185">Reference proteome</keyword>
<dbReference type="Pfam" id="PF00561">
    <property type="entry name" value="Abhydrolase_1"/>
    <property type="match status" value="1"/>
</dbReference>
<name>A0A179FB83_METCM</name>
<proteinExistence type="predicted"/>
<dbReference type="Gene3D" id="3.40.50.1820">
    <property type="entry name" value="alpha/beta hydrolase"/>
    <property type="match status" value="1"/>
</dbReference>
<dbReference type="GO" id="GO:0047372">
    <property type="term" value="F:monoacylglycerol lipase activity"/>
    <property type="evidence" value="ECO:0007669"/>
    <property type="project" value="TreeGrafter"/>
</dbReference>
<dbReference type="RefSeq" id="XP_018140304.1">
    <property type="nucleotide sequence ID" value="XM_018289472.1"/>
</dbReference>
<dbReference type="InterPro" id="IPR029058">
    <property type="entry name" value="AB_hydrolase_fold"/>
</dbReference>
<dbReference type="SUPFAM" id="SSF53474">
    <property type="entry name" value="alpha/beta-Hydrolases"/>
    <property type="match status" value="1"/>
</dbReference>
<dbReference type="EMBL" id="LSBJ02000006">
    <property type="protein sequence ID" value="OAQ62724.1"/>
    <property type="molecule type" value="Genomic_DNA"/>
</dbReference>
<dbReference type="PANTHER" id="PTHR43798:SF33">
    <property type="entry name" value="HYDROLASE, PUTATIVE (AFU_ORTHOLOGUE AFUA_2G14860)-RELATED"/>
    <property type="match status" value="1"/>
</dbReference>
<feature type="domain" description="AB hydrolase-1" evidence="1">
    <location>
        <begin position="34"/>
        <end position="313"/>
    </location>
</feature>
<reference evidence="2 3" key="1">
    <citation type="journal article" date="2016" name="PLoS Pathog.">
        <title>Biosynthesis of antibiotic leucinostatins in bio-control fungus Purpureocillium lilacinum and their inhibition on phytophthora revealed by genome mining.</title>
        <authorList>
            <person name="Wang G."/>
            <person name="Liu Z."/>
            <person name="Lin R."/>
            <person name="Li E."/>
            <person name="Mao Z."/>
            <person name="Ling J."/>
            <person name="Yang Y."/>
            <person name="Yin W.B."/>
            <person name="Xie B."/>
        </authorList>
    </citation>
    <scope>NUCLEOTIDE SEQUENCE [LARGE SCALE GENOMIC DNA]</scope>
    <source>
        <strain evidence="2">170</strain>
    </source>
</reference>